<protein>
    <submittedName>
        <fullName evidence="1">Uncharacterized protein</fullName>
    </submittedName>
</protein>
<name>A0A0K2UUA4_LEPSM</name>
<sequence length="27" mass="3229">MFIGYKYKLLSSYNNISTLYKLLNMIP</sequence>
<accession>A0A0K2UUA4</accession>
<dbReference type="EMBL" id="HACA01024284">
    <property type="protein sequence ID" value="CDW41645.1"/>
    <property type="molecule type" value="Transcribed_RNA"/>
</dbReference>
<proteinExistence type="predicted"/>
<dbReference type="AlphaFoldDB" id="A0A0K2UUA4"/>
<reference evidence="1" key="1">
    <citation type="submission" date="2014-05" db="EMBL/GenBank/DDBJ databases">
        <authorList>
            <person name="Chronopoulou M."/>
        </authorList>
    </citation>
    <scope>NUCLEOTIDE SEQUENCE</scope>
    <source>
        <tissue evidence="1">Whole organism</tissue>
    </source>
</reference>
<evidence type="ECO:0000313" key="1">
    <source>
        <dbReference type="EMBL" id="CDW41645.1"/>
    </source>
</evidence>
<organism evidence="1">
    <name type="scientific">Lepeophtheirus salmonis</name>
    <name type="common">Salmon louse</name>
    <name type="synonym">Caligus salmonis</name>
    <dbReference type="NCBI Taxonomy" id="72036"/>
    <lineage>
        <taxon>Eukaryota</taxon>
        <taxon>Metazoa</taxon>
        <taxon>Ecdysozoa</taxon>
        <taxon>Arthropoda</taxon>
        <taxon>Crustacea</taxon>
        <taxon>Multicrustacea</taxon>
        <taxon>Hexanauplia</taxon>
        <taxon>Copepoda</taxon>
        <taxon>Siphonostomatoida</taxon>
        <taxon>Caligidae</taxon>
        <taxon>Lepeophtheirus</taxon>
    </lineage>
</organism>